<accession>A0A090LFI9</accession>
<dbReference type="AlphaFoldDB" id="A0A090LFI9"/>
<dbReference type="WBParaSite" id="SRAE_2000318800.1">
    <property type="protein sequence ID" value="SRAE_2000318800.1"/>
    <property type="gene ID" value="WBGene00263409"/>
</dbReference>
<dbReference type="CTD" id="36380902"/>
<evidence type="ECO:0000313" key="2">
    <source>
        <dbReference type="EMBL" id="CEF68532.1"/>
    </source>
</evidence>
<evidence type="ECO:0000313" key="5">
    <source>
        <dbReference type="WormBase" id="SRAE_2000318800"/>
    </source>
</evidence>
<gene>
    <name evidence="2 4 5" type="ORF">SRAE_2000318800</name>
</gene>
<keyword evidence="1" id="KW-0472">Membrane</keyword>
<protein>
    <submittedName>
        <fullName evidence="2 4">Uncharacterized protein</fullName>
    </submittedName>
</protein>
<proteinExistence type="predicted"/>
<evidence type="ECO:0000313" key="4">
    <source>
        <dbReference type="WBParaSite" id="SRAE_2000318800.1"/>
    </source>
</evidence>
<keyword evidence="3" id="KW-1185">Reference proteome</keyword>
<organism evidence="2">
    <name type="scientific">Strongyloides ratti</name>
    <name type="common">Parasitic roundworm</name>
    <dbReference type="NCBI Taxonomy" id="34506"/>
    <lineage>
        <taxon>Eukaryota</taxon>
        <taxon>Metazoa</taxon>
        <taxon>Ecdysozoa</taxon>
        <taxon>Nematoda</taxon>
        <taxon>Chromadorea</taxon>
        <taxon>Rhabditida</taxon>
        <taxon>Tylenchina</taxon>
        <taxon>Panagrolaimomorpha</taxon>
        <taxon>Strongyloidoidea</taxon>
        <taxon>Strongyloididae</taxon>
        <taxon>Strongyloides</taxon>
    </lineage>
</organism>
<reference evidence="2 3" key="1">
    <citation type="submission" date="2014-09" db="EMBL/GenBank/DDBJ databases">
        <authorList>
            <person name="Martin A.A."/>
        </authorList>
    </citation>
    <scope>NUCLEOTIDE SEQUENCE</scope>
    <source>
        <strain evidence="3">ED321</strain>
        <strain evidence="2">ED321 Heterogonic</strain>
    </source>
</reference>
<dbReference type="Proteomes" id="UP000035682">
    <property type="component" value="Unplaced"/>
</dbReference>
<dbReference type="RefSeq" id="XP_024507732.1">
    <property type="nucleotide sequence ID" value="XM_024654352.1"/>
</dbReference>
<evidence type="ECO:0000313" key="3">
    <source>
        <dbReference type="Proteomes" id="UP000035682"/>
    </source>
</evidence>
<sequence length="190" mass="21190">MGGSYFSENEYWIAVLDLFLFITILALLVYIIIKCFVVTPVSYTTSDCIYSSSDIFKYPYNDTNQRLITNTSISPGFIDTTESGTNNVNIFLTVESKDKIGLSSNEKELRNIEELTTSSTLKTLPSNFNNKEIKKKDVQQEGGKIIMDKKNIEVNKSITNSSFVDPSTIGYTTSGEPLSIVSSKCTSNHK</sequence>
<reference evidence="4" key="2">
    <citation type="submission" date="2020-12" db="UniProtKB">
        <authorList>
            <consortium name="WormBaseParasite"/>
        </authorList>
    </citation>
    <scope>IDENTIFICATION</scope>
</reference>
<keyword evidence="1" id="KW-0812">Transmembrane</keyword>
<keyword evidence="1" id="KW-1133">Transmembrane helix</keyword>
<name>A0A090LFI9_STRRB</name>
<dbReference type="GeneID" id="36380902"/>
<feature type="transmembrane region" description="Helical" evidence="1">
    <location>
        <begin position="12"/>
        <end position="33"/>
    </location>
</feature>
<evidence type="ECO:0000256" key="1">
    <source>
        <dbReference type="SAM" id="Phobius"/>
    </source>
</evidence>
<dbReference type="WormBase" id="SRAE_2000318800">
    <property type="protein sequence ID" value="SRP02773"/>
    <property type="gene ID" value="WBGene00263409"/>
</dbReference>
<dbReference type="EMBL" id="LN609529">
    <property type="protein sequence ID" value="CEF68532.1"/>
    <property type="molecule type" value="Genomic_DNA"/>
</dbReference>